<dbReference type="PANTHER" id="PTHR10961">
    <property type="entry name" value="PEROXISOMAL SARCOSINE OXIDASE"/>
    <property type="match status" value="1"/>
</dbReference>
<dbReference type="InterPro" id="IPR045170">
    <property type="entry name" value="MTOX"/>
</dbReference>
<dbReference type="InterPro" id="IPR006076">
    <property type="entry name" value="FAD-dep_OxRdtase"/>
</dbReference>
<evidence type="ECO:0000256" key="1">
    <source>
        <dbReference type="ARBA" id="ARBA00001974"/>
    </source>
</evidence>
<dbReference type="SUPFAM" id="SSF54373">
    <property type="entry name" value="FAD-linked reductases, C-terminal domain"/>
    <property type="match status" value="1"/>
</dbReference>
<keyword evidence="4" id="KW-0560">Oxidoreductase</keyword>
<dbReference type="AlphaFoldDB" id="A0A494XTV8"/>
<evidence type="ECO:0000256" key="2">
    <source>
        <dbReference type="ARBA" id="ARBA00022630"/>
    </source>
</evidence>
<dbReference type="OrthoDB" id="9794226at2"/>
<protein>
    <submittedName>
        <fullName evidence="6">N-methyl-L-tryptophan oxidase</fullName>
    </submittedName>
</protein>
<dbReference type="GO" id="GO:0008115">
    <property type="term" value="F:sarcosine oxidase activity"/>
    <property type="evidence" value="ECO:0007669"/>
    <property type="project" value="TreeGrafter"/>
</dbReference>
<name>A0A494XTV8_9BACL</name>
<dbReference type="PANTHER" id="PTHR10961:SF7">
    <property type="entry name" value="FAD DEPENDENT OXIDOREDUCTASE DOMAIN-CONTAINING PROTEIN"/>
    <property type="match status" value="1"/>
</dbReference>
<evidence type="ECO:0000313" key="7">
    <source>
        <dbReference type="Proteomes" id="UP000282076"/>
    </source>
</evidence>
<dbReference type="SUPFAM" id="SSF51905">
    <property type="entry name" value="FAD/NAD(P)-binding domain"/>
    <property type="match status" value="1"/>
</dbReference>
<reference evidence="6 7" key="1">
    <citation type="submission" date="2018-10" db="EMBL/GenBank/DDBJ databases">
        <title>Cohnella sp. M2MS4P-1, whole genome shotgun sequence.</title>
        <authorList>
            <person name="Tuo L."/>
        </authorList>
    </citation>
    <scope>NUCLEOTIDE SEQUENCE [LARGE SCALE GENOMIC DNA]</scope>
    <source>
        <strain evidence="6 7">M2MS4P-1</strain>
    </source>
</reference>
<evidence type="ECO:0000256" key="4">
    <source>
        <dbReference type="ARBA" id="ARBA00023002"/>
    </source>
</evidence>
<evidence type="ECO:0000313" key="6">
    <source>
        <dbReference type="EMBL" id="RKP54061.1"/>
    </source>
</evidence>
<dbReference type="Proteomes" id="UP000282076">
    <property type="component" value="Unassembled WGS sequence"/>
</dbReference>
<organism evidence="6 7">
    <name type="scientific">Cohnella endophytica</name>
    <dbReference type="NCBI Taxonomy" id="2419778"/>
    <lineage>
        <taxon>Bacteria</taxon>
        <taxon>Bacillati</taxon>
        <taxon>Bacillota</taxon>
        <taxon>Bacilli</taxon>
        <taxon>Bacillales</taxon>
        <taxon>Paenibacillaceae</taxon>
        <taxon>Cohnella</taxon>
    </lineage>
</organism>
<feature type="domain" description="FAD dependent oxidoreductase" evidence="5">
    <location>
        <begin position="8"/>
        <end position="359"/>
    </location>
</feature>
<dbReference type="NCBIfam" id="NF008425">
    <property type="entry name" value="PRK11259.1"/>
    <property type="match status" value="1"/>
</dbReference>
<dbReference type="Pfam" id="PF01266">
    <property type="entry name" value="DAO"/>
    <property type="match status" value="1"/>
</dbReference>
<dbReference type="Gene3D" id="3.50.50.60">
    <property type="entry name" value="FAD/NAD(P)-binding domain"/>
    <property type="match status" value="1"/>
</dbReference>
<dbReference type="RefSeq" id="WP_120977106.1">
    <property type="nucleotide sequence ID" value="NZ_RBZM01000005.1"/>
</dbReference>
<gene>
    <name evidence="6" type="ORF">D7Z26_11770</name>
</gene>
<dbReference type="InterPro" id="IPR036188">
    <property type="entry name" value="FAD/NAD-bd_sf"/>
</dbReference>
<dbReference type="Gene3D" id="3.30.9.10">
    <property type="entry name" value="D-Amino Acid Oxidase, subunit A, domain 2"/>
    <property type="match status" value="1"/>
</dbReference>
<dbReference type="GO" id="GO:0050660">
    <property type="term" value="F:flavin adenine dinucleotide binding"/>
    <property type="evidence" value="ECO:0007669"/>
    <property type="project" value="InterPro"/>
</dbReference>
<dbReference type="GO" id="GO:0005829">
    <property type="term" value="C:cytosol"/>
    <property type="evidence" value="ECO:0007669"/>
    <property type="project" value="TreeGrafter"/>
</dbReference>
<accession>A0A494XTV8</accession>
<comment type="caution">
    <text evidence="6">The sequence shown here is derived from an EMBL/GenBank/DDBJ whole genome shotgun (WGS) entry which is preliminary data.</text>
</comment>
<dbReference type="EMBL" id="RBZM01000005">
    <property type="protein sequence ID" value="RKP54061.1"/>
    <property type="molecule type" value="Genomic_DNA"/>
</dbReference>
<proteinExistence type="predicted"/>
<keyword evidence="2" id="KW-0285">Flavoprotein</keyword>
<evidence type="ECO:0000259" key="5">
    <source>
        <dbReference type="Pfam" id="PF01266"/>
    </source>
</evidence>
<comment type="cofactor">
    <cofactor evidence="1">
        <name>FAD</name>
        <dbReference type="ChEBI" id="CHEBI:57692"/>
    </cofactor>
</comment>
<keyword evidence="3" id="KW-0274">FAD</keyword>
<evidence type="ECO:0000256" key="3">
    <source>
        <dbReference type="ARBA" id="ARBA00022827"/>
    </source>
</evidence>
<keyword evidence="7" id="KW-1185">Reference proteome</keyword>
<sequence length="386" mass="42137">MTMRQQYDVIVVGAGSMGMSAGYELARRGLKTLLIDAFDPPHAMGSHHGEPRLIRHAYSGGPTYVKLALRADERWRELEAATGEKLLERSGVLNIADPNVYSYEGRFPDAANYGVRIEDLTARDIRERWPGVVVPDHYRAMFEPDAGYLYSEKCITAYRKLAVEAGARLLTNTFVTGIRPEKAFVTVTTGEESYIADQVVLTAGAWYRSFASLIDVPVRAVRKVVGWFRPENDSFDAGSFPGFTYGDASGGYYGFPSIGGAGVKIGRHDGGVPWQPGEPLEPFGAYPDDEADLRAALEAFLPGAAGELIRGVACKYEITPDEDFLIDAHPEHPNVLLAGGFSGHGFKFASAVGELLADRIELGSWGRDIDLFSLSRFSPTKSTNSL</sequence>